<dbReference type="PANTHER" id="PTHR43401:SF2">
    <property type="entry name" value="L-THREONINE 3-DEHYDROGENASE"/>
    <property type="match status" value="1"/>
</dbReference>
<dbReference type="PANTHER" id="PTHR43401">
    <property type="entry name" value="L-THREONINE 3-DEHYDROGENASE"/>
    <property type="match status" value="1"/>
</dbReference>
<protein>
    <submittedName>
        <fullName evidence="7">Alcohol dehydrogenase catalytic domain-containing protein</fullName>
    </submittedName>
</protein>
<dbReference type="InterPro" id="IPR013154">
    <property type="entry name" value="ADH-like_N"/>
</dbReference>
<proteinExistence type="inferred from homology"/>
<evidence type="ECO:0000256" key="3">
    <source>
        <dbReference type="ARBA" id="ARBA00022833"/>
    </source>
</evidence>
<evidence type="ECO:0000256" key="4">
    <source>
        <dbReference type="ARBA" id="ARBA00023002"/>
    </source>
</evidence>
<dbReference type="InterPro" id="IPR050129">
    <property type="entry name" value="Zn_alcohol_dh"/>
</dbReference>
<dbReference type="SUPFAM" id="SSF50129">
    <property type="entry name" value="GroES-like"/>
    <property type="match status" value="1"/>
</dbReference>
<organism evidence="7 8">
    <name type="scientific">Jatrophihabitans lederbergiae</name>
    <dbReference type="NCBI Taxonomy" id="3075547"/>
    <lineage>
        <taxon>Bacteria</taxon>
        <taxon>Bacillati</taxon>
        <taxon>Actinomycetota</taxon>
        <taxon>Actinomycetes</taxon>
        <taxon>Jatrophihabitantales</taxon>
        <taxon>Jatrophihabitantaceae</taxon>
        <taxon>Jatrophihabitans</taxon>
    </lineage>
</organism>
<accession>A0ABU2JA35</accession>
<dbReference type="InterPro" id="IPR036291">
    <property type="entry name" value="NAD(P)-bd_dom_sf"/>
</dbReference>
<evidence type="ECO:0000256" key="1">
    <source>
        <dbReference type="ARBA" id="ARBA00001947"/>
    </source>
</evidence>
<dbReference type="PROSITE" id="PS00059">
    <property type="entry name" value="ADH_ZINC"/>
    <property type="match status" value="1"/>
</dbReference>
<gene>
    <name evidence="7" type="ORF">RM423_10580</name>
</gene>
<sequence>MMKAVLFPGDRKVVVEDRPIPEPHLGEVLVQTKASAICRSDMGLYSGTSAIVGSVAAGSGLVVPGHEPAGVVAAVGAGVTSLQPGDRVSGYLPVGCGHCQYCASGYLMLCPQWKCLGFDIDGGDAEYFVLPERNCLPLPDSCSFVAGALMTDMIGSQYHVQRELGVRGGQTVTVVGLGPMGAAAVLVATALGARVIAVDLLPARLELAAELGAAQVVDSSREDAAKAILDYTRGVGTEAAIDCSGVPAGQNLCLDVAAKRGAVAFVGESRSTEINPSDQIIRKLLTVVGGWYFPLGDWHDIVRLVVGQQLPIEKLVSHTFALEQASDAFAAFDRRETEKAVFVWD</sequence>
<evidence type="ECO:0000313" key="8">
    <source>
        <dbReference type="Proteomes" id="UP001183176"/>
    </source>
</evidence>
<dbReference type="SUPFAM" id="SSF51735">
    <property type="entry name" value="NAD(P)-binding Rossmann-fold domains"/>
    <property type="match status" value="1"/>
</dbReference>
<comment type="cofactor">
    <cofactor evidence="1 5">
        <name>Zn(2+)</name>
        <dbReference type="ChEBI" id="CHEBI:29105"/>
    </cofactor>
</comment>
<evidence type="ECO:0000256" key="5">
    <source>
        <dbReference type="RuleBase" id="RU361277"/>
    </source>
</evidence>
<comment type="similarity">
    <text evidence="5">Belongs to the zinc-containing alcohol dehydrogenase family.</text>
</comment>
<dbReference type="Proteomes" id="UP001183176">
    <property type="component" value="Unassembled WGS sequence"/>
</dbReference>
<evidence type="ECO:0000259" key="6">
    <source>
        <dbReference type="SMART" id="SM00829"/>
    </source>
</evidence>
<dbReference type="InterPro" id="IPR013149">
    <property type="entry name" value="ADH-like_C"/>
</dbReference>
<dbReference type="Pfam" id="PF08240">
    <property type="entry name" value="ADH_N"/>
    <property type="match status" value="1"/>
</dbReference>
<comment type="caution">
    <text evidence="7">The sequence shown here is derived from an EMBL/GenBank/DDBJ whole genome shotgun (WGS) entry which is preliminary data.</text>
</comment>
<dbReference type="InterPro" id="IPR002328">
    <property type="entry name" value="ADH_Zn_CS"/>
</dbReference>
<keyword evidence="4" id="KW-0560">Oxidoreductase</keyword>
<dbReference type="Gene3D" id="3.40.50.720">
    <property type="entry name" value="NAD(P)-binding Rossmann-like Domain"/>
    <property type="match status" value="1"/>
</dbReference>
<evidence type="ECO:0000256" key="2">
    <source>
        <dbReference type="ARBA" id="ARBA00022723"/>
    </source>
</evidence>
<dbReference type="SMART" id="SM00829">
    <property type="entry name" value="PKS_ER"/>
    <property type="match status" value="1"/>
</dbReference>
<dbReference type="InterPro" id="IPR011032">
    <property type="entry name" value="GroES-like_sf"/>
</dbReference>
<evidence type="ECO:0000313" key="7">
    <source>
        <dbReference type="EMBL" id="MDT0261842.1"/>
    </source>
</evidence>
<reference evidence="8" key="1">
    <citation type="submission" date="2023-07" db="EMBL/GenBank/DDBJ databases">
        <title>30 novel species of actinomycetes from the DSMZ collection.</title>
        <authorList>
            <person name="Nouioui I."/>
        </authorList>
    </citation>
    <scope>NUCLEOTIDE SEQUENCE [LARGE SCALE GENOMIC DNA]</scope>
    <source>
        <strain evidence="8">DSM 44399</strain>
    </source>
</reference>
<keyword evidence="8" id="KW-1185">Reference proteome</keyword>
<dbReference type="Gene3D" id="3.90.180.10">
    <property type="entry name" value="Medium-chain alcohol dehydrogenases, catalytic domain"/>
    <property type="match status" value="1"/>
</dbReference>
<dbReference type="InterPro" id="IPR020843">
    <property type="entry name" value="ER"/>
</dbReference>
<keyword evidence="3 5" id="KW-0862">Zinc</keyword>
<dbReference type="Pfam" id="PF00107">
    <property type="entry name" value="ADH_zinc_N"/>
    <property type="match status" value="1"/>
</dbReference>
<keyword evidence="2 5" id="KW-0479">Metal-binding</keyword>
<dbReference type="EMBL" id="JAVREH010000010">
    <property type="protein sequence ID" value="MDT0261842.1"/>
    <property type="molecule type" value="Genomic_DNA"/>
</dbReference>
<dbReference type="RefSeq" id="WP_311422999.1">
    <property type="nucleotide sequence ID" value="NZ_JAVREH010000010.1"/>
</dbReference>
<feature type="domain" description="Enoyl reductase (ER)" evidence="6">
    <location>
        <begin position="9"/>
        <end position="342"/>
    </location>
</feature>
<name>A0ABU2JA35_9ACTN</name>